<evidence type="ECO:0000256" key="1">
    <source>
        <dbReference type="ARBA" id="ARBA00022801"/>
    </source>
</evidence>
<accession>F3GNS4</accession>
<dbReference type="HOGENOM" id="CLU_3238457_0_0_6"/>
<dbReference type="PANTHER" id="PTHR43519">
    <property type="entry name" value="ATP-DEPENDENT RNA HELICASE HRPB"/>
    <property type="match status" value="1"/>
</dbReference>
<dbReference type="GO" id="GO:0016787">
    <property type="term" value="F:hydrolase activity"/>
    <property type="evidence" value="ECO:0007669"/>
    <property type="project" value="UniProtKB-KW"/>
</dbReference>
<keyword evidence="1" id="KW-0378">Hydrolase</keyword>
<evidence type="ECO:0000259" key="3">
    <source>
        <dbReference type="Pfam" id="PF08482"/>
    </source>
</evidence>
<dbReference type="BioCyc" id="PSYR629263:G11X0-7873-MONOMER"/>
<feature type="domain" description="ATP-dependent RNA helicase HrpB C-terminal" evidence="3">
    <location>
        <begin position="1"/>
        <end position="29"/>
    </location>
</feature>
<keyword evidence="2 4" id="KW-0547">Nucleotide-binding</keyword>
<dbReference type="AlphaFoldDB" id="F3GNS4"/>
<dbReference type="GO" id="GO:0004386">
    <property type="term" value="F:helicase activity"/>
    <property type="evidence" value="ECO:0007669"/>
    <property type="project" value="UniProtKB-KW"/>
</dbReference>
<dbReference type="InterPro" id="IPR013689">
    <property type="entry name" value="RNA_helicase_ATP-dep_HrpB_C"/>
</dbReference>
<comment type="caution">
    <text evidence="4">The sequence shown here is derived from an EMBL/GenBank/DDBJ whole genome shotgun (WGS) entry which is preliminary data.</text>
</comment>
<name>F3GNS4_PSESJ</name>
<proteinExistence type="predicted"/>
<evidence type="ECO:0000313" key="4">
    <source>
        <dbReference type="EMBL" id="EGH48727.1"/>
    </source>
</evidence>
<dbReference type="PANTHER" id="PTHR43519:SF1">
    <property type="entry name" value="ATP-DEPENDENT RNA HELICASE HRPB"/>
    <property type="match status" value="1"/>
</dbReference>
<dbReference type="Pfam" id="PF08482">
    <property type="entry name" value="HrpB_C"/>
    <property type="match status" value="1"/>
</dbReference>
<organism evidence="4 5">
    <name type="scientific">Pseudomonas syringae pv. pisi str. 1704B</name>
    <dbReference type="NCBI Taxonomy" id="629263"/>
    <lineage>
        <taxon>Bacteria</taxon>
        <taxon>Pseudomonadati</taxon>
        <taxon>Pseudomonadota</taxon>
        <taxon>Gammaproteobacteria</taxon>
        <taxon>Pseudomonadales</taxon>
        <taxon>Pseudomonadaceae</taxon>
        <taxon>Pseudomonas</taxon>
        <taxon>Pseudomonas syringae</taxon>
    </lineage>
</organism>
<keyword evidence="2 4" id="KW-0067">ATP-binding</keyword>
<evidence type="ECO:0000313" key="5">
    <source>
        <dbReference type="Proteomes" id="UP000004986"/>
    </source>
</evidence>
<evidence type="ECO:0000256" key="2">
    <source>
        <dbReference type="ARBA" id="ARBA00022806"/>
    </source>
</evidence>
<keyword evidence="5" id="KW-1185">Reference proteome</keyword>
<protein>
    <submittedName>
        <fullName evidence="4">ATP-dependent helicase HrpB</fullName>
    </submittedName>
</protein>
<dbReference type="Proteomes" id="UP000004986">
    <property type="component" value="Unassembled WGS sequence"/>
</dbReference>
<dbReference type="EMBL" id="AEAI01003416">
    <property type="protein sequence ID" value="EGH48727.1"/>
    <property type="molecule type" value="Genomic_DNA"/>
</dbReference>
<gene>
    <name evidence="4" type="ORF">PSYPI_42950</name>
</gene>
<keyword evidence="2 4" id="KW-0347">Helicase</keyword>
<sequence length="43" mass="5164">MANFWRSTYIEVKKDLKGRYPKHYWPDDPLVAEARARVKLRGT</sequence>
<reference evidence="4 5" key="1">
    <citation type="journal article" date="2011" name="PLoS Pathog.">
        <title>Dynamic evolution of pathogenicity revealed by sequencing and comparative genomics of 19 Pseudomonas syringae isolates.</title>
        <authorList>
            <person name="Baltrus D.A."/>
            <person name="Nishimura M.T."/>
            <person name="Romanchuk A."/>
            <person name="Chang J.H."/>
            <person name="Mukhtar M.S."/>
            <person name="Cherkis K."/>
            <person name="Roach J."/>
            <person name="Grant S.R."/>
            <person name="Jones C.D."/>
            <person name="Dangl J.L."/>
        </authorList>
    </citation>
    <scope>NUCLEOTIDE SEQUENCE [LARGE SCALE GENOMIC DNA]</scope>
    <source>
        <strain evidence="4 5">1704B</strain>
    </source>
</reference>